<evidence type="ECO:0000313" key="5">
    <source>
        <dbReference type="Proteomes" id="UP000284375"/>
    </source>
</evidence>
<dbReference type="STRING" id="252740.A0A423WJ78"/>
<proteinExistence type="inferred from homology"/>
<keyword evidence="3" id="KW-1133">Transmembrane helix</keyword>
<protein>
    <recommendedName>
        <fullName evidence="6">Ketoreductase (KR) domain-containing protein</fullName>
    </recommendedName>
</protein>
<feature type="transmembrane region" description="Helical" evidence="3">
    <location>
        <begin position="261"/>
        <end position="278"/>
    </location>
</feature>
<name>A0A423WJ78_CYTCH</name>
<evidence type="ECO:0000256" key="2">
    <source>
        <dbReference type="ARBA" id="ARBA00023002"/>
    </source>
</evidence>
<organism evidence="4 5">
    <name type="scientific">Cytospora chrysosperma</name>
    <name type="common">Cytospora canker fungus</name>
    <name type="synonym">Sphaeria chrysosperma</name>
    <dbReference type="NCBI Taxonomy" id="252740"/>
    <lineage>
        <taxon>Eukaryota</taxon>
        <taxon>Fungi</taxon>
        <taxon>Dikarya</taxon>
        <taxon>Ascomycota</taxon>
        <taxon>Pezizomycotina</taxon>
        <taxon>Sordariomycetes</taxon>
        <taxon>Sordariomycetidae</taxon>
        <taxon>Diaporthales</taxon>
        <taxon>Cytosporaceae</taxon>
        <taxon>Cytospora</taxon>
    </lineage>
</organism>
<dbReference type="AlphaFoldDB" id="A0A423WJ78"/>
<sequence length="354" mass="39154">MAEDTRVVAPKGTVVLTGANGGLGVATVTKLLSRPDLAALHGIYAVRNASSAPALQSALQGAVRPHPHDIVSLDLTRSADVRKLAADINSRVATGEIPAIRTLILNAAYLEFEEQTWTEDGFDTAFAAAYLGHWLLTVLLLQSMDRELGRIVVISSSAHDSQDKRNNAGGQYKGDKWKTIFHDSTEPIAKGTWSTTKEDPSLRGGYRRYGAAKLCQVMMIPELQRRIDTDPILKNISVLAIDPGSTPTYLVRRGDWRIRGLWTYIMPWLVVILTWIWPNGSNRTTKKASGDIVAAAFDCNPTLGERPKGLYMDGEERREMAAEARDPKKREILWRDTVKYTGLKETDTILANWA</sequence>
<evidence type="ECO:0008006" key="6">
    <source>
        <dbReference type="Google" id="ProtNLM"/>
    </source>
</evidence>
<dbReference type="Gene3D" id="3.40.50.720">
    <property type="entry name" value="NAD(P)-binding Rossmann-like Domain"/>
    <property type="match status" value="1"/>
</dbReference>
<dbReference type="PRINTS" id="PR00081">
    <property type="entry name" value="GDHRDH"/>
</dbReference>
<keyword evidence="3" id="KW-0812">Transmembrane</keyword>
<accession>A0A423WJ78</accession>
<evidence type="ECO:0000256" key="3">
    <source>
        <dbReference type="SAM" id="Phobius"/>
    </source>
</evidence>
<dbReference type="EMBL" id="LJZO01000003">
    <property type="protein sequence ID" value="ROW03474.1"/>
    <property type="molecule type" value="Genomic_DNA"/>
</dbReference>
<comment type="similarity">
    <text evidence="1">Belongs to the short-chain dehydrogenases/reductases (SDR) family.</text>
</comment>
<dbReference type="PANTHER" id="PTHR24320:SF152">
    <property type="entry name" value="SHORT-CHAIN DEHYDROGENASE_REDUCTASE FAMILY PROTEIN"/>
    <property type="match status" value="1"/>
</dbReference>
<dbReference type="GO" id="GO:0016491">
    <property type="term" value="F:oxidoreductase activity"/>
    <property type="evidence" value="ECO:0007669"/>
    <property type="project" value="UniProtKB-KW"/>
</dbReference>
<evidence type="ECO:0000256" key="1">
    <source>
        <dbReference type="ARBA" id="ARBA00006484"/>
    </source>
</evidence>
<dbReference type="Pfam" id="PF00106">
    <property type="entry name" value="adh_short"/>
    <property type="match status" value="1"/>
</dbReference>
<comment type="caution">
    <text evidence="4">The sequence shown here is derived from an EMBL/GenBank/DDBJ whole genome shotgun (WGS) entry which is preliminary data.</text>
</comment>
<dbReference type="InterPro" id="IPR036291">
    <property type="entry name" value="NAD(P)-bd_dom_sf"/>
</dbReference>
<evidence type="ECO:0000313" key="4">
    <source>
        <dbReference type="EMBL" id="ROW03474.1"/>
    </source>
</evidence>
<keyword evidence="5" id="KW-1185">Reference proteome</keyword>
<keyword evidence="2" id="KW-0560">Oxidoreductase</keyword>
<keyword evidence="3" id="KW-0472">Membrane</keyword>
<dbReference type="OrthoDB" id="191139at2759"/>
<dbReference type="SUPFAM" id="SSF51735">
    <property type="entry name" value="NAD(P)-binding Rossmann-fold domains"/>
    <property type="match status" value="1"/>
</dbReference>
<reference evidence="4 5" key="1">
    <citation type="submission" date="2015-09" db="EMBL/GenBank/DDBJ databases">
        <title>Host preference determinants of Valsa canker pathogens revealed by comparative genomics.</title>
        <authorList>
            <person name="Yin Z."/>
            <person name="Huang L."/>
        </authorList>
    </citation>
    <scope>NUCLEOTIDE SEQUENCE [LARGE SCALE GENOMIC DNA]</scope>
    <source>
        <strain evidence="4 5">YSFL</strain>
    </source>
</reference>
<dbReference type="InterPro" id="IPR002347">
    <property type="entry name" value="SDR_fam"/>
</dbReference>
<gene>
    <name evidence="4" type="ORF">VSDG_01556</name>
</gene>
<dbReference type="Proteomes" id="UP000284375">
    <property type="component" value="Unassembled WGS sequence"/>
</dbReference>
<dbReference type="PANTHER" id="PTHR24320">
    <property type="entry name" value="RETINOL DEHYDROGENASE"/>
    <property type="match status" value="1"/>
</dbReference>